<organism evidence="4 5">
    <name type="scientific">Methylococcus geothermalis</name>
    <dbReference type="NCBI Taxonomy" id="2681310"/>
    <lineage>
        <taxon>Bacteria</taxon>
        <taxon>Pseudomonadati</taxon>
        <taxon>Pseudomonadota</taxon>
        <taxon>Gammaproteobacteria</taxon>
        <taxon>Methylococcales</taxon>
        <taxon>Methylococcaceae</taxon>
        <taxon>Methylococcus</taxon>
    </lineage>
</organism>
<dbReference type="SUPFAM" id="SSF53271">
    <property type="entry name" value="PRTase-like"/>
    <property type="match status" value="1"/>
</dbReference>
<keyword evidence="5" id="KW-1185">Reference proteome</keyword>
<dbReference type="Proteomes" id="UP000503004">
    <property type="component" value="Chromosome"/>
</dbReference>
<dbReference type="Gene3D" id="3.40.50.2020">
    <property type="match status" value="1"/>
</dbReference>
<dbReference type="InterPro" id="IPR051910">
    <property type="entry name" value="ComF/GntX_DNA_util-trans"/>
</dbReference>
<accession>A0A858QA40</accession>
<evidence type="ECO:0000313" key="5">
    <source>
        <dbReference type="Proteomes" id="UP000503004"/>
    </source>
</evidence>
<gene>
    <name evidence="4" type="ORF">GNH96_12375</name>
</gene>
<comment type="similarity">
    <text evidence="1">Belongs to the ComF/GntX family.</text>
</comment>
<dbReference type="InterPro" id="IPR029057">
    <property type="entry name" value="PRTase-like"/>
</dbReference>
<dbReference type="KEGG" id="metu:GNH96_12375"/>
<protein>
    <submittedName>
        <fullName evidence="4">ComF family protein</fullName>
    </submittedName>
</protein>
<evidence type="ECO:0000259" key="2">
    <source>
        <dbReference type="Pfam" id="PF00156"/>
    </source>
</evidence>
<dbReference type="InterPro" id="IPR044005">
    <property type="entry name" value="DZR_2"/>
</dbReference>
<reference evidence="5" key="1">
    <citation type="submission" date="2019-12" db="EMBL/GenBank/DDBJ databases">
        <authorList>
            <person name="Awala S.I."/>
            <person name="Rhee S.K."/>
        </authorList>
    </citation>
    <scope>NUCLEOTIDE SEQUENCE [LARGE SCALE GENOMIC DNA]</scope>
    <source>
        <strain evidence="5">IM1</strain>
    </source>
</reference>
<dbReference type="EMBL" id="CP046565">
    <property type="protein sequence ID" value="QJD30693.1"/>
    <property type="molecule type" value="Genomic_DNA"/>
</dbReference>
<dbReference type="CDD" id="cd06223">
    <property type="entry name" value="PRTases_typeI"/>
    <property type="match status" value="1"/>
</dbReference>
<dbReference type="PANTHER" id="PTHR47505:SF1">
    <property type="entry name" value="DNA UTILIZATION PROTEIN YHGH"/>
    <property type="match status" value="1"/>
</dbReference>
<dbReference type="InterPro" id="IPR000836">
    <property type="entry name" value="PRTase_dom"/>
</dbReference>
<evidence type="ECO:0000259" key="3">
    <source>
        <dbReference type="Pfam" id="PF18912"/>
    </source>
</evidence>
<proteinExistence type="inferred from homology"/>
<dbReference type="RefSeq" id="WP_169603969.1">
    <property type="nucleotide sequence ID" value="NZ_CP046565.1"/>
</dbReference>
<evidence type="ECO:0000256" key="1">
    <source>
        <dbReference type="ARBA" id="ARBA00008007"/>
    </source>
</evidence>
<dbReference type="Pfam" id="PF18912">
    <property type="entry name" value="DZR_2"/>
    <property type="match status" value="1"/>
</dbReference>
<feature type="domain" description="Phosphoribosyltransferase" evidence="2">
    <location>
        <begin position="99"/>
        <end position="229"/>
    </location>
</feature>
<dbReference type="PANTHER" id="PTHR47505">
    <property type="entry name" value="DNA UTILIZATION PROTEIN YHGH"/>
    <property type="match status" value="1"/>
</dbReference>
<evidence type="ECO:0000313" key="4">
    <source>
        <dbReference type="EMBL" id="QJD30693.1"/>
    </source>
</evidence>
<sequence length="233" mass="26145">MKTVNGWLNIIQNWVYPPTCLLCGAPGERGLDLCGACERHLPRIGTACLHCGEPLPDGAPSPCGRCLQQPPPFDSCRAAFHYEEPIRHLIHGLKFDHRHACARTLGELTARHFREYAEPPDVIVPVPLHPSRYRERGFNQSLEIARHLSRNLNLPLELHACTRSRTTRPQAQLSAKERAKNIRGAFRLEREIEARHIAILDDVVTTGATVSELARTLRKTGIARIDVWAVARA</sequence>
<dbReference type="Pfam" id="PF00156">
    <property type="entry name" value="Pribosyltran"/>
    <property type="match status" value="1"/>
</dbReference>
<dbReference type="AlphaFoldDB" id="A0A858QA40"/>
<feature type="domain" description="Double zinc ribbon" evidence="3">
    <location>
        <begin position="12"/>
        <end position="67"/>
    </location>
</feature>
<name>A0A858QA40_9GAMM</name>